<evidence type="ECO:0000313" key="2">
    <source>
        <dbReference type="Proteomes" id="UP000199615"/>
    </source>
</evidence>
<dbReference type="OrthoDB" id="9814509at2"/>
<dbReference type="Gene3D" id="3.40.50.11310">
    <property type="entry name" value="Bacterial phosphonate metabolism protein PhnH"/>
    <property type="match status" value="1"/>
</dbReference>
<dbReference type="NCBIfam" id="TIGR03292">
    <property type="entry name" value="PhnH_redo"/>
    <property type="match status" value="1"/>
</dbReference>
<dbReference type="AlphaFoldDB" id="A0A1H8WP04"/>
<sequence>MTPAVQLSAGFADQVTAAQATFRSVMQAMARPGIVQRIDVELGAVPAPLAHATAAIALTLLDHDTPLWLDAAANTPAVTQWLRFHTSAPLTEAPDAAAFALIADPRAMPPPERFALGSNDYPDRSTTLILQLESLDQGAAFELRGPGIRGSVMLRAPLPDNLVSLHETNHALFPCGIDLILVAGDRIVAIPRTTRLLAKGGN</sequence>
<dbReference type="InterPro" id="IPR008772">
    <property type="entry name" value="Phosphonate_metab_PhnH"/>
</dbReference>
<dbReference type="Proteomes" id="UP000199615">
    <property type="component" value="Unassembled WGS sequence"/>
</dbReference>
<dbReference type="GO" id="GO:0019634">
    <property type="term" value="P:organic phosphonate metabolic process"/>
    <property type="evidence" value="ECO:0007669"/>
    <property type="project" value="InterPro"/>
</dbReference>
<reference evidence="2" key="1">
    <citation type="submission" date="2016-10" db="EMBL/GenBank/DDBJ databases">
        <authorList>
            <person name="Varghese N."/>
            <person name="Submissions S."/>
        </authorList>
    </citation>
    <scope>NUCLEOTIDE SEQUENCE [LARGE SCALE GENOMIC DNA]</scope>
    <source>
        <strain evidence="2">DSM 123</strain>
    </source>
</reference>
<keyword evidence="2" id="KW-1185">Reference proteome</keyword>
<dbReference type="SUPFAM" id="SSF159709">
    <property type="entry name" value="PhnH-like"/>
    <property type="match status" value="1"/>
</dbReference>
<evidence type="ECO:0000313" key="1">
    <source>
        <dbReference type="EMBL" id="SEP29243.1"/>
    </source>
</evidence>
<protein>
    <submittedName>
        <fullName evidence="1">Alpha-D-ribose 1-methylphosphonate 5-triphosphate synthase subunit PhnH</fullName>
    </submittedName>
</protein>
<gene>
    <name evidence="1" type="ORF">SAMN05444123_11342</name>
</gene>
<dbReference type="Pfam" id="PF05845">
    <property type="entry name" value="PhnH"/>
    <property type="match status" value="1"/>
</dbReference>
<proteinExistence type="predicted"/>
<dbReference type="InterPro" id="IPR038058">
    <property type="entry name" value="PhnH-like_sp"/>
</dbReference>
<dbReference type="RefSeq" id="WP_092686080.1">
    <property type="nucleotide sequence ID" value="NZ_FODT01000013.1"/>
</dbReference>
<dbReference type="PIRSF" id="PIRSF020680">
    <property type="entry name" value="PhnH"/>
    <property type="match status" value="1"/>
</dbReference>
<organism evidence="1 2">
    <name type="scientific">Rhodopseudomonas pseudopalustris</name>
    <dbReference type="NCBI Taxonomy" id="1513892"/>
    <lineage>
        <taxon>Bacteria</taxon>
        <taxon>Pseudomonadati</taxon>
        <taxon>Pseudomonadota</taxon>
        <taxon>Alphaproteobacteria</taxon>
        <taxon>Hyphomicrobiales</taxon>
        <taxon>Nitrobacteraceae</taxon>
        <taxon>Rhodopseudomonas</taxon>
    </lineage>
</organism>
<dbReference type="EMBL" id="FODT01000013">
    <property type="protein sequence ID" value="SEP29243.1"/>
    <property type="molecule type" value="Genomic_DNA"/>
</dbReference>
<name>A0A1H8WP04_9BRAD</name>
<accession>A0A1H8WP04</accession>